<comment type="caution">
    <text evidence="2">The sequence shown here is derived from an EMBL/GenBank/DDBJ whole genome shotgun (WGS) entry which is preliminary data.</text>
</comment>
<evidence type="ECO:0000256" key="1">
    <source>
        <dbReference type="SAM" id="MobiDB-lite"/>
    </source>
</evidence>
<feature type="compositionally biased region" description="Low complexity" evidence="1">
    <location>
        <begin position="27"/>
        <end position="41"/>
    </location>
</feature>
<sequence>MTEKTLTYASTSASGELVGMIVVESITETETTSGEKSTTMETCEETDRADGASSSVRQPPDSRTVNEATPRSSLRLARFCAARVAICDDIQKTQHA</sequence>
<keyword evidence="3" id="KW-1185">Reference proteome</keyword>
<dbReference type="Proteomes" id="UP001632037">
    <property type="component" value="Unassembled WGS sequence"/>
</dbReference>
<gene>
    <name evidence="2" type="ORF">V7S43_011338</name>
</gene>
<feature type="compositionally biased region" description="Polar residues" evidence="1">
    <location>
        <begin position="52"/>
        <end position="70"/>
    </location>
</feature>
<organism evidence="2 3">
    <name type="scientific">Phytophthora oleae</name>
    <dbReference type="NCBI Taxonomy" id="2107226"/>
    <lineage>
        <taxon>Eukaryota</taxon>
        <taxon>Sar</taxon>
        <taxon>Stramenopiles</taxon>
        <taxon>Oomycota</taxon>
        <taxon>Peronosporomycetes</taxon>
        <taxon>Peronosporales</taxon>
        <taxon>Peronosporaceae</taxon>
        <taxon>Phytophthora</taxon>
    </lineage>
</organism>
<feature type="region of interest" description="Disordered" evidence="1">
    <location>
        <begin position="27"/>
        <end position="70"/>
    </location>
</feature>
<name>A0ABD3FAY6_9STRA</name>
<dbReference type="AlphaFoldDB" id="A0ABD3FAY6"/>
<accession>A0ABD3FAY6</accession>
<dbReference type="EMBL" id="JBIMZQ010000027">
    <property type="protein sequence ID" value="KAL3663449.1"/>
    <property type="molecule type" value="Genomic_DNA"/>
</dbReference>
<reference evidence="2 3" key="1">
    <citation type="submission" date="2024-09" db="EMBL/GenBank/DDBJ databases">
        <title>Genome sequencing and assembly of Phytophthora oleae, isolate VK10A, causative agent of rot of olive drupes.</title>
        <authorList>
            <person name="Conti Taguali S."/>
            <person name="Riolo M."/>
            <person name="La Spada F."/>
            <person name="Cacciola S.O."/>
            <person name="Dionisio G."/>
        </authorList>
    </citation>
    <scope>NUCLEOTIDE SEQUENCE [LARGE SCALE GENOMIC DNA]</scope>
    <source>
        <strain evidence="2 3">VK10A</strain>
    </source>
</reference>
<proteinExistence type="predicted"/>
<evidence type="ECO:0000313" key="2">
    <source>
        <dbReference type="EMBL" id="KAL3663449.1"/>
    </source>
</evidence>
<evidence type="ECO:0000313" key="3">
    <source>
        <dbReference type="Proteomes" id="UP001632037"/>
    </source>
</evidence>
<protein>
    <submittedName>
        <fullName evidence="2">Uncharacterized protein</fullName>
    </submittedName>
</protein>